<keyword evidence="1" id="KW-0812">Transmembrane</keyword>
<feature type="transmembrane region" description="Helical" evidence="1">
    <location>
        <begin position="138"/>
        <end position="156"/>
    </location>
</feature>
<comment type="caution">
    <text evidence="3">The sequence shown here is derived from an EMBL/GenBank/DDBJ whole genome shotgun (WGS) entry which is preliminary data.</text>
</comment>
<evidence type="ECO:0000313" key="4">
    <source>
        <dbReference type="Proteomes" id="UP000295662"/>
    </source>
</evidence>
<evidence type="ECO:0000256" key="1">
    <source>
        <dbReference type="SAM" id="Phobius"/>
    </source>
</evidence>
<feature type="chain" id="PRO_5020553544" evidence="2">
    <location>
        <begin position="31"/>
        <end position="200"/>
    </location>
</feature>
<organism evidence="3 4">
    <name type="scientific">Prosthecobacter fusiformis</name>
    <dbReference type="NCBI Taxonomy" id="48464"/>
    <lineage>
        <taxon>Bacteria</taxon>
        <taxon>Pseudomonadati</taxon>
        <taxon>Verrucomicrobiota</taxon>
        <taxon>Verrucomicrobiia</taxon>
        <taxon>Verrucomicrobiales</taxon>
        <taxon>Verrucomicrobiaceae</taxon>
        <taxon>Prosthecobacter</taxon>
    </lineage>
</organism>
<keyword evidence="4" id="KW-1185">Reference proteome</keyword>
<proteinExistence type="predicted"/>
<feature type="transmembrane region" description="Helical" evidence="1">
    <location>
        <begin position="60"/>
        <end position="77"/>
    </location>
</feature>
<keyword evidence="1" id="KW-1133">Transmembrane helix</keyword>
<evidence type="ECO:0000256" key="2">
    <source>
        <dbReference type="SAM" id="SignalP"/>
    </source>
</evidence>
<accession>A0A4R7RR22</accession>
<feature type="signal peptide" evidence="2">
    <location>
        <begin position="1"/>
        <end position="30"/>
    </location>
</feature>
<dbReference type="Proteomes" id="UP000295662">
    <property type="component" value="Unassembled WGS sequence"/>
</dbReference>
<dbReference type="EMBL" id="SOCA01000007">
    <property type="protein sequence ID" value="TDU67328.1"/>
    <property type="molecule type" value="Genomic_DNA"/>
</dbReference>
<reference evidence="3 4" key="1">
    <citation type="submission" date="2019-03" db="EMBL/GenBank/DDBJ databases">
        <title>Genomic Encyclopedia of Archaeal and Bacterial Type Strains, Phase II (KMG-II): from individual species to whole genera.</title>
        <authorList>
            <person name="Goeker M."/>
        </authorList>
    </citation>
    <scope>NUCLEOTIDE SEQUENCE [LARGE SCALE GENOMIC DNA]</scope>
    <source>
        <strain evidence="3 4">ATCC 25309</strain>
    </source>
</reference>
<sequence length="200" mass="20655">MFSPRTTKLRLSACLAALSVLLLTVLPLHAHHLPPSMEDVDEFEDGAAFMAGLRHPLLGMDHWMFAVAIGALAVAAARGQSSRGWMGALVGGVAMGGALGAGQVILPTVESSLLAVMALPVLLLVTREKMPALMQMGLVAMAAVWQGNVHGLAWPMESVAGAYVAGIAVTTLLLALSGAAVVKVAKSGLAMHRSSTILPF</sequence>
<feature type="transmembrane region" description="Helical" evidence="1">
    <location>
        <begin position="84"/>
        <end position="105"/>
    </location>
</feature>
<feature type="transmembrane region" description="Helical" evidence="1">
    <location>
        <begin position="162"/>
        <end position="185"/>
    </location>
</feature>
<dbReference type="Pfam" id="PF04955">
    <property type="entry name" value="HupE_UreJ"/>
    <property type="match status" value="1"/>
</dbReference>
<name>A0A4R7RR22_9BACT</name>
<dbReference type="AlphaFoldDB" id="A0A4R7RR22"/>
<keyword evidence="2" id="KW-0732">Signal</keyword>
<protein>
    <submittedName>
        <fullName evidence="3">Urease accessory protein</fullName>
    </submittedName>
</protein>
<evidence type="ECO:0000313" key="3">
    <source>
        <dbReference type="EMBL" id="TDU67328.1"/>
    </source>
</evidence>
<keyword evidence="1" id="KW-0472">Membrane</keyword>
<gene>
    <name evidence="3" type="ORF">EI77_03531</name>
</gene>
<dbReference type="InterPro" id="IPR007038">
    <property type="entry name" value="HupE_UreJ"/>
</dbReference>